<dbReference type="Gene3D" id="3.50.50.60">
    <property type="entry name" value="FAD/NAD(P)-binding domain"/>
    <property type="match status" value="1"/>
</dbReference>
<feature type="domain" description="Amine oxidase" evidence="1">
    <location>
        <begin position="628"/>
        <end position="668"/>
    </location>
</feature>
<gene>
    <name evidence="2" type="ORF">JY651_26140</name>
</gene>
<dbReference type="SUPFAM" id="SSF51905">
    <property type="entry name" value="FAD/NAD(P)-binding domain"/>
    <property type="match status" value="1"/>
</dbReference>
<dbReference type="InterPro" id="IPR002937">
    <property type="entry name" value="Amino_oxidase"/>
</dbReference>
<protein>
    <submittedName>
        <fullName evidence="2">FAD-dependent oxidoreductase</fullName>
    </submittedName>
</protein>
<reference evidence="2 3" key="1">
    <citation type="submission" date="2021-02" db="EMBL/GenBank/DDBJ databases">
        <title>De Novo genome assembly of isolated myxobacteria.</title>
        <authorList>
            <person name="Stevens D.C."/>
        </authorList>
    </citation>
    <scope>NUCLEOTIDE SEQUENCE [LARGE SCALE GENOMIC DNA]</scope>
    <source>
        <strain evidence="3">SCPEA02</strain>
    </source>
</reference>
<evidence type="ECO:0000313" key="3">
    <source>
        <dbReference type="Proteomes" id="UP000662747"/>
    </source>
</evidence>
<evidence type="ECO:0000313" key="2">
    <source>
        <dbReference type="EMBL" id="QSQ18841.1"/>
    </source>
</evidence>
<name>A0ABX7NN64_9BACT</name>
<dbReference type="EMBL" id="CP071090">
    <property type="protein sequence ID" value="QSQ18841.1"/>
    <property type="molecule type" value="Genomic_DNA"/>
</dbReference>
<dbReference type="PANTHER" id="PTHR42923">
    <property type="entry name" value="PROTOPORPHYRINOGEN OXIDASE"/>
    <property type="match status" value="1"/>
</dbReference>
<proteinExistence type="predicted"/>
<dbReference type="InterPro" id="IPR036188">
    <property type="entry name" value="FAD/NAD-bd_sf"/>
</dbReference>
<keyword evidence="3" id="KW-1185">Reference proteome</keyword>
<sequence length="673" mass="74455">MSSPSRTTRRTRVAVLGAGPAGLATAHALSRTPELRARFEVTVYQSGWRAGGKLTSGRKGSEQTVSLNGTHFLFGCYDETLTLLREAYDDLLARGDSRCGTFEEALLPRDILVCMQQFQGRWTHWRLALPRNGLRPGTPGSPVLPEQYFWMVLGWIRDALGKQGAVGGSPRVLPEGWGSELLQRGLRLLGSDARSSLRARGFARVLRLMRGGAGRLLMGRAETDLGVRRLWVLLDLAWTCAIGLLEDGVLGPEGFDVCDDEDLRAWLARHGASELARSSPLITTWYDAVAAYEDGDVSRPNLSAAVSLKALFRALFAYRGAFSWQLRAETGESVIAPIFEMLRNRGVRFRFFHRVHELIPEEGHIARILMERQAELKSGDPDSYEPFIEVHGRRAWPDRPLSVQLATPGVEGNDLESFYTGWRGTRHELRHGEDFDHVVFALPVGVVPFHCRRLMEEQASWRRMVEHVQAVETQSLRLNFVPDLAGLGWPGPVPIVSSFVRDFSTWEDAGSLAAVECWPEGHVPGAVATVFGPLRAPRVPPGPEDVDYPKRQERMARAAAQRFVREDAGALWPGVASPEDPRAVDWTKLVDLGQREGAARFEAMEVRANCGPVERYTLARAGGLKHRLRANGSGYANLFLAGDWVRNGLDIGCVEGAVMAGRQAADALMRDEG</sequence>
<dbReference type="Pfam" id="PF01593">
    <property type="entry name" value="Amino_oxidase"/>
    <property type="match status" value="1"/>
</dbReference>
<dbReference type="RefSeq" id="WP_206720429.1">
    <property type="nucleotide sequence ID" value="NZ_CP071090.1"/>
</dbReference>
<accession>A0ABX7NN64</accession>
<organism evidence="2 3">
    <name type="scientific">Pyxidicoccus parkwayensis</name>
    <dbReference type="NCBI Taxonomy" id="2813578"/>
    <lineage>
        <taxon>Bacteria</taxon>
        <taxon>Pseudomonadati</taxon>
        <taxon>Myxococcota</taxon>
        <taxon>Myxococcia</taxon>
        <taxon>Myxococcales</taxon>
        <taxon>Cystobacterineae</taxon>
        <taxon>Myxococcaceae</taxon>
        <taxon>Pyxidicoccus</taxon>
    </lineage>
</organism>
<dbReference type="PANTHER" id="PTHR42923:SF46">
    <property type="entry name" value="AMINE OXIDASE"/>
    <property type="match status" value="1"/>
</dbReference>
<dbReference type="InterPro" id="IPR050464">
    <property type="entry name" value="Zeta_carotene_desat/Oxidored"/>
</dbReference>
<dbReference type="Pfam" id="PF13450">
    <property type="entry name" value="NAD_binding_8"/>
    <property type="match status" value="1"/>
</dbReference>
<dbReference type="Proteomes" id="UP000662747">
    <property type="component" value="Chromosome"/>
</dbReference>
<evidence type="ECO:0000259" key="1">
    <source>
        <dbReference type="Pfam" id="PF01593"/>
    </source>
</evidence>